<dbReference type="EMBL" id="CP159837">
    <property type="protein sequence ID" value="XCM35065.1"/>
    <property type="molecule type" value="Genomic_DNA"/>
</dbReference>
<dbReference type="AlphaFoldDB" id="A0AAU8J8J9"/>
<evidence type="ECO:0000313" key="1">
    <source>
        <dbReference type="EMBL" id="XCM35065.1"/>
    </source>
</evidence>
<protein>
    <submittedName>
        <fullName evidence="1">RloB domain-containing protein</fullName>
    </submittedName>
</protein>
<dbReference type="InterPro" id="IPR025591">
    <property type="entry name" value="RloB"/>
</dbReference>
<proteinExistence type="predicted"/>
<name>A0AAU8J8J9_9CYAN</name>
<accession>A0AAU8J8J9</accession>
<sequence>MKNMNCQKKLDSLLGDSYQKNSDNMYERLQKNQATAIKNAEKLLKEYDIIDPTNNNPSTTVHLLVQELNQYIV</sequence>
<gene>
    <name evidence="1" type="ORF">ABWT76_003719</name>
</gene>
<reference evidence="1" key="1">
    <citation type="submission" date="2024-07" db="EMBL/GenBank/DDBJ databases">
        <authorList>
            <person name="Kim Y.J."/>
            <person name="Jeong J.Y."/>
        </authorList>
    </citation>
    <scope>NUCLEOTIDE SEQUENCE</scope>
    <source>
        <strain evidence="1">GIHE-MW2</strain>
    </source>
</reference>
<dbReference type="Pfam" id="PF13707">
    <property type="entry name" value="RloB"/>
    <property type="match status" value="1"/>
</dbReference>
<organism evidence="1">
    <name type="scientific">Planktothricoides raciborskii GIHE-MW2</name>
    <dbReference type="NCBI Taxonomy" id="2792601"/>
    <lineage>
        <taxon>Bacteria</taxon>
        <taxon>Bacillati</taxon>
        <taxon>Cyanobacteriota</taxon>
        <taxon>Cyanophyceae</taxon>
        <taxon>Oscillatoriophycideae</taxon>
        <taxon>Oscillatoriales</taxon>
        <taxon>Oscillatoriaceae</taxon>
        <taxon>Planktothricoides</taxon>
    </lineage>
</organism>
<dbReference type="RefSeq" id="WP_054466400.1">
    <property type="nucleotide sequence ID" value="NZ_CP159837.1"/>
</dbReference>